<dbReference type="InterPro" id="IPR038422">
    <property type="entry name" value="Cut8/Sts1_sf"/>
</dbReference>
<dbReference type="Gene3D" id="1.20.58.1590">
    <property type="entry name" value="Tethering factor for nuclear proteasome Cut8/Sts1"/>
    <property type="match status" value="1"/>
</dbReference>
<sequence>MSDASPSRSFVAKHQFQQRSKSEYKRNKTGITKRTPLNLKLATMDKDKLLQVLASLLETQPDLKHDIMTYIPAPTIPSALAVLNDIEKKFHASFPYNKNGPRRDHYTFSRVRESLLDLIDTITQYSHHFVSASIFPTTCFSYLDQVTYFAHRLPTWDTDQHNQPRLDLYNDLALFWKQAIQLTSAKISKESSFHSDTIALWARNLAHHNTLANGLLDEAIYEFNQCFLSPPPPPLQSQSSLPLSSFNSHPHHQYDPANATTVSPALCHSSPVTALDISPSPVVGYADLRR</sequence>
<keyword evidence="2 3" id="KW-0539">Nucleus</keyword>
<reference evidence="5 6" key="1">
    <citation type="submission" date="2016-07" db="EMBL/GenBank/DDBJ databases">
        <title>Pervasive Adenine N6-methylation of Active Genes in Fungi.</title>
        <authorList>
            <consortium name="DOE Joint Genome Institute"/>
            <person name="Mondo S.J."/>
            <person name="Dannebaum R.O."/>
            <person name="Kuo R.C."/>
            <person name="Labutti K."/>
            <person name="Haridas S."/>
            <person name="Kuo A."/>
            <person name="Salamov A."/>
            <person name="Ahrendt S.R."/>
            <person name="Lipzen A."/>
            <person name="Sullivan W."/>
            <person name="Andreopoulos W.B."/>
            <person name="Clum A."/>
            <person name="Lindquist E."/>
            <person name="Daum C."/>
            <person name="Ramamoorthy G.K."/>
            <person name="Gryganskyi A."/>
            <person name="Culley D."/>
            <person name="Magnuson J.K."/>
            <person name="James T.Y."/>
            <person name="O'Malley M.A."/>
            <person name="Stajich J.E."/>
            <person name="Spatafora J.W."/>
            <person name="Visel A."/>
            <person name="Grigoriev I.V."/>
        </authorList>
    </citation>
    <scope>NUCLEOTIDE SEQUENCE [LARGE SCALE GENOMIC DNA]</scope>
    <source>
        <strain evidence="5 6">NRRL 1336</strain>
    </source>
</reference>
<evidence type="ECO:0000256" key="2">
    <source>
        <dbReference type="ARBA" id="ARBA00023242"/>
    </source>
</evidence>
<dbReference type="AlphaFoldDB" id="A0A1X2I4N5"/>
<organism evidence="5 6">
    <name type="scientific">Absidia repens</name>
    <dbReference type="NCBI Taxonomy" id="90262"/>
    <lineage>
        <taxon>Eukaryota</taxon>
        <taxon>Fungi</taxon>
        <taxon>Fungi incertae sedis</taxon>
        <taxon>Mucoromycota</taxon>
        <taxon>Mucoromycotina</taxon>
        <taxon>Mucoromycetes</taxon>
        <taxon>Mucorales</taxon>
        <taxon>Cunninghamellaceae</taxon>
        <taxon>Absidia</taxon>
    </lineage>
</organism>
<dbReference type="InterPro" id="IPR013868">
    <property type="entry name" value="Cut8/Sts1_fam"/>
</dbReference>
<keyword evidence="3" id="KW-0653">Protein transport</keyword>
<comment type="caution">
    <text evidence="5">The sequence shown here is derived from an EMBL/GenBank/DDBJ whole genome shotgun (WGS) entry which is preliminary data.</text>
</comment>
<protein>
    <recommendedName>
        <fullName evidence="3">Tethering factor for nuclear proteasome STS1</fullName>
    </recommendedName>
</protein>
<comment type="subcellular location">
    <subcellularLocation>
        <location evidence="3">Cytoplasm</location>
    </subcellularLocation>
    <subcellularLocation>
        <location evidence="3">Nucleus</location>
    </subcellularLocation>
</comment>
<dbReference type="PANTHER" id="PTHR28032:SF1">
    <property type="entry name" value="FI02826P"/>
    <property type="match status" value="1"/>
</dbReference>
<evidence type="ECO:0000256" key="3">
    <source>
        <dbReference type="RuleBase" id="RU368013"/>
    </source>
</evidence>
<dbReference type="GO" id="GO:0031144">
    <property type="term" value="P:proteasome localization"/>
    <property type="evidence" value="ECO:0007669"/>
    <property type="project" value="UniProtKB-UniRule"/>
</dbReference>
<keyword evidence="3" id="KW-0963">Cytoplasm</keyword>
<proteinExistence type="inferred from homology"/>
<feature type="compositionally biased region" description="Low complexity" evidence="4">
    <location>
        <begin position="236"/>
        <end position="245"/>
    </location>
</feature>
<dbReference type="OrthoDB" id="10061064at2759"/>
<evidence type="ECO:0000313" key="6">
    <source>
        <dbReference type="Proteomes" id="UP000193560"/>
    </source>
</evidence>
<evidence type="ECO:0000256" key="4">
    <source>
        <dbReference type="SAM" id="MobiDB-lite"/>
    </source>
</evidence>
<name>A0A1X2I4N5_9FUNG</name>
<dbReference type="PANTHER" id="PTHR28032">
    <property type="entry name" value="FI02826P"/>
    <property type="match status" value="1"/>
</dbReference>
<dbReference type="EMBL" id="MCGE01000028">
    <property type="protein sequence ID" value="ORZ09167.1"/>
    <property type="molecule type" value="Genomic_DNA"/>
</dbReference>
<keyword evidence="6" id="KW-1185">Reference proteome</keyword>
<dbReference type="GO" id="GO:0071630">
    <property type="term" value="P:nuclear protein quality control by the ubiquitin-proteasome system"/>
    <property type="evidence" value="ECO:0007669"/>
    <property type="project" value="UniProtKB-UniRule"/>
</dbReference>
<gene>
    <name evidence="5" type="ORF">BCR42DRAFT_423866</name>
</gene>
<evidence type="ECO:0000313" key="5">
    <source>
        <dbReference type="EMBL" id="ORZ09167.1"/>
    </source>
</evidence>
<dbReference type="GO" id="GO:0031965">
    <property type="term" value="C:nuclear membrane"/>
    <property type="evidence" value="ECO:0007669"/>
    <property type="project" value="TreeGrafter"/>
</dbReference>
<dbReference type="STRING" id="90262.A0A1X2I4N5"/>
<dbReference type="GO" id="GO:0005737">
    <property type="term" value="C:cytoplasm"/>
    <property type="evidence" value="ECO:0007669"/>
    <property type="project" value="UniProtKB-SubCell"/>
</dbReference>
<accession>A0A1X2I4N5</accession>
<evidence type="ECO:0000256" key="1">
    <source>
        <dbReference type="ARBA" id="ARBA00006199"/>
    </source>
</evidence>
<dbReference type="GO" id="GO:0070628">
    <property type="term" value="F:proteasome binding"/>
    <property type="evidence" value="ECO:0007669"/>
    <property type="project" value="TreeGrafter"/>
</dbReference>
<feature type="region of interest" description="Disordered" evidence="4">
    <location>
        <begin position="232"/>
        <end position="257"/>
    </location>
</feature>
<comment type="subunit">
    <text evidence="3">Binds the proteasome.</text>
</comment>
<dbReference type="Pfam" id="PF08559">
    <property type="entry name" value="Cut8"/>
    <property type="match status" value="1"/>
</dbReference>
<dbReference type="Proteomes" id="UP000193560">
    <property type="component" value="Unassembled WGS sequence"/>
</dbReference>
<keyword evidence="3" id="KW-0813">Transport</keyword>
<comment type="similarity">
    <text evidence="1 3">Belongs to the cut8/STS1 family.</text>
</comment>
<comment type="function">
    <text evidence="3">Involved in ubiquitin-mediated protein degradation. Regulatory factor in the ubiquitin/proteasome pathway that controls the turnover of proteasome substrates. Targets proteasomes to the nucleus and facilitates the degradation of nuclear proteins.</text>
</comment>
<feature type="region of interest" description="Disordered" evidence="4">
    <location>
        <begin position="1"/>
        <end position="29"/>
    </location>
</feature>
<dbReference type="GO" id="GO:0015031">
    <property type="term" value="P:protein transport"/>
    <property type="evidence" value="ECO:0007669"/>
    <property type="project" value="UniProtKB-UniRule"/>
</dbReference>